<protein>
    <submittedName>
        <fullName evidence="1">Uncharacterized protein</fullName>
    </submittedName>
</protein>
<sequence length="107" mass="12069">MKKKKTLSITVNKISAADKSKSFAITKGNTRETVWANYLIMQPKPSPHPNCRGPWKNGYCYQKQLKYELRKQKSAGGLRLNRGVMTQGTIKAFEKYILGPGGNERHG</sequence>
<organism evidence="1 2">
    <name type="scientific">Caerostris darwini</name>
    <dbReference type="NCBI Taxonomy" id="1538125"/>
    <lineage>
        <taxon>Eukaryota</taxon>
        <taxon>Metazoa</taxon>
        <taxon>Ecdysozoa</taxon>
        <taxon>Arthropoda</taxon>
        <taxon>Chelicerata</taxon>
        <taxon>Arachnida</taxon>
        <taxon>Araneae</taxon>
        <taxon>Araneomorphae</taxon>
        <taxon>Entelegynae</taxon>
        <taxon>Araneoidea</taxon>
        <taxon>Araneidae</taxon>
        <taxon>Caerostris</taxon>
    </lineage>
</organism>
<keyword evidence="2" id="KW-1185">Reference proteome</keyword>
<dbReference type="Proteomes" id="UP001054837">
    <property type="component" value="Unassembled WGS sequence"/>
</dbReference>
<reference evidence="1 2" key="1">
    <citation type="submission" date="2021-06" db="EMBL/GenBank/DDBJ databases">
        <title>Caerostris darwini draft genome.</title>
        <authorList>
            <person name="Kono N."/>
            <person name="Arakawa K."/>
        </authorList>
    </citation>
    <scope>NUCLEOTIDE SEQUENCE [LARGE SCALE GENOMIC DNA]</scope>
</reference>
<dbReference type="EMBL" id="BPLQ01001054">
    <property type="protein sequence ID" value="GIX77789.1"/>
    <property type="molecule type" value="Genomic_DNA"/>
</dbReference>
<proteinExistence type="predicted"/>
<dbReference type="AlphaFoldDB" id="A0AAV4N313"/>
<gene>
    <name evidence="1" type="ORF">CDAR_84971</name>
</gene>
<accession>A0AAV4N313</accession>
<name>A0AAV4N313_9ARAC</name>
<comment type="caution">
    <text evidence="1">The sequence shown here is derived from an EMBL/GenBank/DDBJ whole genome shotgun (WGS) entry which is preliminary data.</text>
</comment>
<evidence type="ECO:0000313" key="1">
    <source>
        <dbReference type="EMBL" id="GIX77789.1"/>
    </source>
</evidence>
<evidence type="ECO:0000313" key="2">
    <source>
        <dbReference type="Proteomes" id="UP001054837"/>
    </source>
</evidence>